<evidence type="ECO:0008006" key="6">
    <source>
        <dbReference type="Google" id="ProtNLM"/>
    </source>
</evidence>
<dbReference type="Proteomes" id="UP000289738">
    <property type="component" value="Chromosome A08"/>
</dbReference>
<feature type="region of interest" description="Disordered" evidence="1">
    <location>
        <begin position="586"/>
        <end position="636"/>
    </location>
</feature>
<dbReference type="PANTHER" id="PTHR47074">
    <property type="entry name" value="BNAC02G40300D PROTEIN"/>
    <property type="match status" value="1"/>
</dbReference>
<evidence type="ECO:0000259" key="2">
    <source>
        <dbReference type="Pfam" id="PF13456"/>
    </source>
</evidence>
<dbReference type="InterPro" id="IPR026960">
    <property type="entry name" value="RVT-Znf"/>
</dbReference>
<feature type="compositionally biased region" description="Basic and acidic residues" evidence="1">
    <location>
        <begin position="586"/>
        <end position="596"/>
    </location>
</feature>
<dbReference type="InterPro" id="IPR002156">
    <property type="entry name" value="RNaseH_domain"/>
</dbReference>
<dbReference type="InterPro" id="IPR036397">
    <property type="entry name" value="RNaseH_sf"/>
</dbReference>
<dbReference type="AlphaFoldDB" id="A0A445BW59"/>
<name>A0A445BW59_ARAHY</name>
<dbReference type="GO" id="GO:0004523">
    <property type="term" value="F:RNA-DNA hybrid ribonuclease activity"/>
    <property type="evidence" value="ECO:0007669"/>
    <property type="project" value="InterPro"/>
</dbReference>
<dbReference type="Pfam" id="PF13966">
    <property type="entry name" value="zf-RVT"/>
    <property type="match status" value="1"/>
</dbReference>
<evidence type="ECO:0000313" key="5">
    <source>
        <dbReference type="Proteomes" id="UP000289738"/>
    </source>
</evidence>
<dbReference type="Gene3D" id="3.30.420.10">
    <property type="entry name" value="Ribonuclease H-like superfamily/Ribonuclease H"/>
    <property type="match status" value="1"/>
</dbReference>
<dbReference type="STRING" id="3818.A0A445BW59"/>
<dbReference type="PANTHER" id="PTHR47074:SF11">
    <property type="entry name" value="REVERSE TRANSCRIPTASE-LIKE PROTEIN"/>
    <property type="match status" value="1"/>
</dbReference>
<dbReference type="InterPro" id="IPR044730">
    <property type="entry name" value="RNase_H-like_dom_plant"/>
</dbReference>
<dbReference type="InterPro" id="IPR052929">
    <property type="entry name" value="RNase_H-like_EbsB-rel"/>
</dbReference>
<sequence>MKENNREEWTSIFIYGNPIFKQRRKLWSNLAEEKRDPNEPLAFIEDFNDILHQEKKMGLHPKARVQLEKFSNFVNKIGLIDIELKENRFTWFSNPRNGVIIREKLDRVMVNWRWRKIFQHAQLKALPAIRSDHCPLVLNTEPNDRANNIFRFETFWTDHEDCEEVIENSWTQSGEEIRSWNNFKRKRERCREDLKRWRYYIAKYEERVGEDNWASSSDNFKEVWSEIWKMQIPNKIKIFLWKTSHNIIAVNYNLWKRKITNSPICKICRNGEESVEHAILLCPWTRPTWFGVQIQAILTDNSIRTFVQWLLETINRIKQEGKELQEQRIGSLGFMCWAIWKQRNNHIFQGEEISPNRTIQAAKTMQTEFLSAIEQAKMKHKGAENRRMRNITWRAPPRDWLKINVDASFRKSNRKGAIATILRDWQGKFITGSATEIRAFSSLEAEALALREALIMAKNLQLEKVLIESDNLQLIQSIKSNSQIGEILAYLKDIAHLLKDLPDVGITWTPREENHLAHLIATQRATGILSSNWSVRLPATIETQLRREAEKVRRIGRRPTHHEGAIEQKGDQMLTVPNQVVIEVRKGTGKEQRTEEQLAFEPEDSLKQRGTPSEKLWVPSPFATELPSEALPAEET</sequence>
<dbReference type="Gene3D" id="3.60.10.10">
    <property type="entry name" value="Endonuclease/exonuclease/phosphatase"/>
    <property type="match status" value="1"/>
</dbReference>
<dbReference type="SUPFAM" id="SSF53098">
    <property type="entry name" value="Ribonuclease H-like"/>
    <property type="match status" value="1"/>
</dbReference>
<dbReference type="GO" id="GO:0003676">
    <property type="term" value="F:nucleic acid binding"/>
    <property type="evidence" value="ECO:0007669"/>
    <property type="project" value="InterPro"/>
</dbReference>
<comment type="caution">
    <text evidence="4">The sequence shown here is derived from an EMBL/GenBank/DDBJ whole genome shotgun (WGS) entry which is preliminary data.</text>
</comment>
<evidence type="ECO:0000256" key="1">
    <source>
        <dbReference type="SAM" id="MobiDB-lite"/>
    </source>
</evidence>
<accession>A0A445BW59</accession>
<reference evidence="4 5" key="1">
    <citation type="submission" date="2019-01" db="EMBL/GenBank/DDBJ databases">
        <title>Sequencing of cultivated peanut Arachis hypogaea provides insights into genome evolution and oil improvement.</title>
        <authorList>
            <person name="Chen X."/>
        </authorList>
    </citation>
    <scope>NUCLEOTIDE SEQUENCE [LARGE SCALE GENOMIC DNA]</scope>
    <source>
        <strain evidence="5">cv. Fuhuasheng</strain>
        <tissue evidence="4">Leaves</tissue>
    </source>
</reference>
<evidence type="ECO:0000313" key="4">
    <source>
        <dbReference type="EMBL" id="RYR42811.1"/>
    </source>
</evidence>
<organism evidence="4 5">
    <name type="scientific">Arachis hypogaea</name>
    <name type="common">Peanut</name>
    <dbReference type="NCBI Taxonomy" id="3818"/>
    <lineage>
        <taxon>Eukaryota</taxon>
        <taxon>Viridiplantae</taxon>
        <taxon>Streptophyta</taxon>
        <taxon>Embryophyta</taxon>
        <taxon>Tracheophyta</taxon>
        <taxon>Spermatophyta</taxon>
        <taxon>Magnoliopsida</taxon>
        <taxon>eudicotyledons</taxon>
        <taxon>Gunneridae</taxon>
        <taxon>Pentapetalae</taxon>
        <taxon>rosids</taxon>
        <taxon>fabids</taxon>
        <taxon>Fabales</taxon>
        <taxon>Fabaceae</taxon>
        <taxon>Papilionoideae</taxon>
        <taxon>50 kb inversion clade</taxon>
        <taxon>dalbergioids sensu lato</taxon>
        <taxon>Dalbergieae</taxon>
        <taxon>Pterocarpus clade</taxon>
        <taxon>Arachis</taxon>
    </lineage>
</organism>
<gene>
    <name evidence="4" type="ORF">Ahy_A08g039250</name>
</gene>
<feature type="domain" description="RNase H type-1" evidence="2">
    <location>
        <begin position="404"/>
        <end position="522"/>
    </location>
</feature>
<evidence type="ECO:0000259" key="3">
    <source>
        <dbReference type="Pfam" id="PF13966"/>
    </source>
</evidence>
<dbReference type="CDD" id="cd06222">
    <property type="entry name" value="RNase_H_like"/>
    <property type="match status" value="1"/>
</dbReference>
<dbReference type="InterPro" id="IPR012337">
    <property type="entry name" value="RNaseH-like_sf"/>
</dbReference>
<keyword evidence="5" id="KW-1185">Reference proteome</keyword>
<dbReference type="SUPFAM" id="SSF56219">
    <property type="entry name" value="DNase I-like"/>
    <property type="match status" value="1"/>
</dbReference>
<proteinExistence type="predicted"/>
<dbReference type="EMBL" id="SDMP01000008">
    <property type="protein sequence ID" value="RYR42811.1"/>
    <property type="molecule type" value="Genomic_DNA"/>
</dbReference>
<protein>
    <recommendedName>
        <fullName evidence="6">RNase H type-1 domain-containing protein</fullName>
    </recommendedName>
</protein>
<feature type="domain" description="Reverse transcriptase zinc-binding" evidence="3">
    <location>
        <begin position="221"/>
        <end position="289"/>
    </location>
</feature>
<dbReference type="InterPro" id="IPR036691">
    <property type="entry name" value="Endo/exonu/phosph_ase_sf"/>
</dbReference>
<dbReference type="Pfam" id="PF13456">
    <property type="entry name" value="RVT_3"/>
    <property type="match status" value="1"/>
</dbReference>